<dbReference type="Gene3D" id="3.40.50.720">
    <property type="entry name" value="NAD(P)-binding Rossmann-like Domain"/>
    <property type="match status" value="1"/>
</dbReference>
<dbReference type="InterPro" id="IPR002347">
    <property type="entry name" value="SDR_fam"/>
</dbReference>
<comment type="similarity">
    <text evidence="1">Belongs to the short-chain dehydrogenases/reductases (SDR) family.</text>
</comment>
<sequence length="251" mass="26481">MTRLSGKIAIVTGAGIGIGQAIAKRFAAEGAHVWVTDINGETAEETVRDIKANGGAATAMVVDVSKGQDLTALVRNVEVAHARADILVNNAGILVRSELRQLSDADWDKLREVNVDAILRLSRDALPLLRKGQNPSIINISSIMAHRGLRPLAAYTATKGAVTALTKGLAVEYAPFSIRVNSIAPGYIETAITNRLLKLPPIKQALIDKTPMGRLGQPEDLVGAAVFFASDDSLYCTGAELFVDGGMAAGL</sequence>
<proteinExistence type="inferred from homology"/>
<reference evidence="3" key="1">
    <citation type="journal article" date="2011" name="J. Bacteriol.">
        <title>Genome sequences of eight morphologically diverse alphaproteobacteria.</title>
        <authorList>
            <consortium name="US DOE Joint Genome Institute"/>
            <person name="Brown P.J."/>
            <person name="Kysela D.T."/>
            <person name="Buechlein A."/>
            <person name="Hemmerich C."/>
            <person name="Brun Y.V."/>
        </authorList>
    </citation>
    <scope>NUCLEOTIDE SEQUENCE [LARGE SCALE GENOMIC DNA]</scope>
    <source>
        <strain evidence="3">ATCC 51888 / DSM 1869 / NCIB 11706 / TK 0415</strain>
    </source>
</reference>
<dbReference type="InterPro" id="IPR020904">
    <property type="entry name" value="Sc_DH/Rdtase_CS"/>
</dbReference>
<dbReference type="NCBIfam" id="NF005559">
    <property type="entry name" value="PRK07231.1"/>
    <property type="match status" value="1"/>
</dbReference>
<dbReference type="STRING" id="582899.Hden_1844"/>
<dbReference type="FunFam" id="3.40.50.720:FF:000084">
    <property type="entry name" value="Short-chain dehydrogenase reductase"/>
    <property type="match status" value="1"/>
</dbReference>
<dbReference type="PRINTS" id="PR00081">
    <property type="entry name" value="GDHRDH"/>
</dbReference>
<name>D8JZ45_HYPDA</name>
<dbReference type="OrthoDB" id="7930933at2"/>
<dbReference type="Proteomes" id="UP000002033">
    <property type="component" value="Chromosome"/>
</dbReference>
<dbReference type="InterPro" id="IPR036291">
    <property type="entry name" value="NAD(P)-bd_dom_sf"/>
</dbReference>
<dbReference type="RefSeq" id="WP_013215806.1">
    <property type="nucleotide sequence ID" value="NC_014313.1"/>
</dbReference>
<dbReference type="EMBL" id="CP002083">
    <property type="protein sequence ID" value="ADJ23647.1"/>
    <property type="molecule type" value="Genomic_DNA"/>
</dbReference>
<dbReference type="GO" id="GO:0016616">
    <property type="term" value="F:oxidoreductase activity, acting on the CH-OH group of donors, NAD or NADP as acceptor"/>
    <property type="evidence" value="ECO:0007669"/>
    <property type="project" value="TreeGrafter"/>
</dbReference>
<dbReference type="PANTHER" id="PTHR42760">
    <property type="entry name" value="SHORT-CHAIN DEHYDROGENASES/REDUCTASES FAMILY MEMBER"/>
    <property type="match status" value="1"/>
</dbReference>
<dbReference type="PROSITE" id="PS00061">
    <property type="entry name" value="ADH_SHORT"/>
    <property type="match status" value="1"/>
</dbReference>
<gene>
    <name evidence="2" type="ordered locus">Hden_1844</name>
</gene>
<dbReference type="AlphaFoldDB" id="D8JZ45"/>
<keyword evidence="3" id="KW-1185">Reference proteome</keyword>
<accession>D8JZ45</accession>
<evidence type="ECO:0000256" key="1">
    <source>
        <dbReference type="ARBA" id="ARBA00006484"/>
    </source>
</evidence>
<dbReference type="Pfam" id="PF13561">
    <property type="entry name" value="adh_short_C2"/>
    <property type="match status" value="1"/>
</dbReference>
<dbReference type="KEGG" id="hdn:Hden_1844"/>
<dbReference type="SUPFAM" id="SSF51735">
    <property type="entry name" value="NAD(P)-binding Rossmann-fold domains"/>
    <property type="match status" value="1"/>
</dbReference>
<evidence type="ECO:0000313" key="3">
    <source>
        <dbReference type="Proteomes" id="UP000002033"/>
    </source>
</evidence>
<dbReference type="HOGENOM" id="CLU_010194_1_3_5"/>
<dbReference type="eggNOG" id="COG1028">
    <property type="taxonomic scope" value="Bacteria"/>
</dbReference>
<dbReference type="PRINTS" id="PR00080">
    <property type="entry name" value="SDRFAMILY"/>
</dbReference>
<evidence type="ECO:0000313" key="2">
    <source>
        <dbReference type="EMBL" id="ADJ23647.1"/>
    </source>
</evidence>
<protein>
    <submittedName>
        <fullName evidence="2">Short-chain dehydrogenase/reductase SDR</fullName>
    </submittedName>
</protein>
<organism evidence="2 3">
    <name type="scientific">Hyphomicrobium denitrificans (strain ATCC 51888 / DSM 1869 / NCIMB 11706 / TK 0415)</name>
    <dbReference type="NCBI Taxonomy" id="582899"/>
    <lineage>
        <taxon>Bacteria</taxon>
        <taxon>Pseudomonadati</taxon>
        <taxon>Pseudomonadota</taxon>
        <taxon>Alphaproteobacteria</taxon>
        <taxon>Hyphomicrobiales</taxon>
        <taxon>Hyphomicrobiaceae</taxon>
        <taxon>Hyphomicrobium</taxon>
    </lineage>
</organism>